<evidence type="ECO:0000313" key="2">
    <source>
        <dbReference type="Proteomes" id="UP000231279"/>
    </source>
</evidence>
<organism evidence="1 2">
    <name type="scientific">Handroanthus impetiginosus</name>
    <dbReference type="NCBI Taxonomy" id="429701"/>
    <lineage>
        <taxon>Eukaryota</taxon>
        <taxon>Viridiplantae</taxon>
        <taxon>Streptophyta</taxon>
        <taxon>Embryophyta</taxon>
        <taxon>Tracheophyta</taxon>
        <taxon>Spermatophyta</taxon>
        <taxon>Magnoliopsida</taxon>
        <taxon>eudicotyledons</taxon>
        <taxon>Gunneridae</taxon>
        <taxon>Pentapetalae</taxon>
        <taxon>asterids</taxon>
        <taxon>lamiids</taxon>
        <taxon>Lamiales</taxon>
        <taxon>Bignoniaceae</taxon>
        <taxon>Crescentiina</taxon>
        <taxon>Tabebuia alliance</taxon>
        <taxon>Handroanthus</taxon>
    </lineage>
</organism>
<sequence>MLIGLRRRCLRRRRVEIWYTLSWARSKTQSFQVGFHSLSSFSLSLFCYIGL</sequence>
<dbReference type="EMBL" id="NKXS01000866">
    <property type="protein sequence ID" value="PIN21878.1"/>
    <property type="molecule type" value="Genomic_DNA"/>
</dbReference>
<evidence type="ECO:0000313" key="1">
    <source>
        <dbReference type="EMBL" id="PIN21878.1"/>
    </source>
</evidence>
<dbReference type="AlphaFoldDB" id="A0A2G9HWI8"/>
<keyword evidence="2" id="KW-1185">Reference proteome</keyword>
<proteinExistence type="predicted"/>
<accession>A0A2G9HWI8</accession>
<name>A0A2G9HWI8_9LAMI</name>
<protein>
    <submittedName>
        <fullName evidence="1">Uncharacterized protein</fullName>
    </submittedName>
</protein>
<dbReference type="Proteomes" id="UP000231279">
    <property type="component" value="Unassembled WGS sequence"/>
</dbReference>
<gene>
    <name evidence="1" type="ORF">CDL12_05404</name>
</gene>
<reference evidence="2" key="1">
    <citation type="journal article" date="2018" name="Gigascience">
        <title>Genome assembly of the Pink Ipe (Handroanthus impetiginosus, Bignoniaceae), a highly valued, ecologically keystone Neotropical timber forest tree.</title>
        <authorList>
            <person name="Silva-Junior O.B."/>
            <person name="Grattapaglia D."/>
            <person name="Novaes E."/>
            <person name="Collevatti R.G."/>
        </authorList>
    </citation>
    <scope>NUCLEOTIDE SEQUENCE [LARGE SCALE GENOMIC DNA]</scope>
    <source>
        <strain evidence="2">cv. UFG-1</strain>
    </source>
</reference>
<comment type="caution">
    <text evidence="1">The sequence shown here is derived from an EMBL/GenBank/DDBJ whole genome shotgun (WGS) entry which is preliminary data.</text>
</comment>